<proteinExistence type="predicted"/>
<feature type="domain" description="COMM" evidence="1">
    <location>
        <begin position="1"/>
        <end position="84"/>
    </location>
</feature>
<dbReference type="STRING" id="136037.A0A067RLV7"/>
<reference evidence="2 3" key="1">
    <citation type="journal article" date="2014" name="Nat. Commun.">
        <title>Molecular traces of alternative social organization in a termite genome.</title>
        <authorList>
            <person name="Terrapon N."/>
            <person name="Li C."/>
            <person name="Robertson H.M."/>
            <person name="Ji L."/>
            <person name="Meng X."/>
            <person name="Booth W."/>
            <person name="Chen Z."/>
            <person name="Childers C.P."/>
            <person name="Glastad K.M."/>
            <person name="Gokhale K."/>
            <person name="Gowin J."/>
            <person name="Gronenberg W."/>
            <person name="Hermansen R.A."/>
            <person name="Hu H."/>
            <person name="Hunt B.G."/>
            <person name="Huylmans A.K."/>
            <person name="Khalil S.M."/>
            <person name="Mitchell R.D."/>
            <person name="Munoz-Torres M.C."/>
            <person name="Mustard J.A."/>
            <person name="Pan H."/>
            <person name="Reese J.T."/>
            <person name="Scharf M.E."/>
            <person name="Sun F."/>
            <person name="Vogel H."/>
            <person name="Xiao J."/>
            <person name="Yang W."/>
            <person name="Yang Z."/>
            <person name="Yang Z."/>
            <person name="Zhou J."/>
            <person name="Zhu J."/>
            <person name="Brent C.S."/>
            <person name="Elsik C.G."/>
            <person name="Goodisman M.A."/>
            <person name="Liberles D.A."/>
            <person name="Roe R.M."/>
            <person name="Vargo E.L."/>
            <person name="Vilcinskas A."/>
            <person name="Wang J."/>
            <person name="Bornberg-Bauer E."/>
            <person name="Korb J."/>
            <person name="Zhang G."/>
            <person name="Liebig J."/>
        </authorList>
    </citation>
    <scope>NUCLEOTIDE SEQUENCE [LARGE SCALE GENOMIC DNA]</scope>
    <source>
        <tissue evidence="2">Whole organism</tissue>
    </source>
</reference>
<protein>
    <submittedName>
        <fullName evidence="2">COMM domain-containing protein 9</fullName>
    </submittedName>
</protein>
<dbReference type="Pfam" id="PF07258">
    <property type="entry name" value="COMM_domain"/>
    <property type="match status" value="1"/>
</dbReference>
<dbReference type="PANTHER" id="PTHR15663:SF4">
    <property type="entry name" value="COMM DOMAIN-CONTAINING PROTEIN 9"/>
    <property type="match status" value="1"/>
</dbReference>
<evidence type="ECO:0000259" key="1">
    <source>
        <dbReference type="PROSITE" id="PS51269"/>
    </source>
</evidence>
<evidence type="ECO:0000313" key="3">
    <source>
        <dbReference type="Proteomes" id="UP000027135"/>
    </source>
</evidence>
<dbReference type="AlphaFoldDB" id="A0A067RLV7"/>
<dbReference type="InterPro" id="IPR037360">
    <property type="entry name" value="COMMD9"/>
</dbReference>
<keyword evidence="3" id="KW-1185">Reference proteome</keyword>
<dbReference type="EMBL" id="KK852598">
    <property type="protein sequence ID" value="KDR20548.1"/>
    <property type="molecule type" value="Genomic_DNA"/>
</dbReference>
<dbReference type="InParanoid" id="A0A067RLV7"/>
<dbReference type="InterPro" id="IPR017920">
    <property type="entry name" value="COMM"/>
</dbReference>
<dbReference type="Proteomes" id="UP000027135">
    <property type="component" value="Unassembled WGS sequence"/>
</dbReference>
<name>A0A067RLV7_ZOONE</name>
<dbReference type="PROSITE" id="PS51269">
    <property type="entry name" value="COMM"/>
    <property type="match status" value="1"/>
</dbReference>
<sequence>MDCQVPVGPPRLLDFSCHVLSKAPATDPGNTTTSCLLQLKVQENETKVSEQPSVSTVTVELTRPTLDTLLDGMGRIRDQLSSVAGRK</sequence>
<organism evidence="2 3">
    <name type="scientific">Zootermopsis nevadensis</name>
    <name type="common">Dampwood termite</name>
    <dbReference type="NCBI Taxonomy" id="136037"/>
    <lineage>
        <taxon>Eukaryota</taxon>
        <taxon>Metazoa</taxon>
        <taxon>Ecdysozoa</taxon>
        <taxon>Arthropoda</taxon>
        <taxon>Hexapoda</taxon>
        <taxon>Insecta</taxon>
        <taxon>Pterygota</taxon>
        <taxon>Neoptera</taxon>
        <taxon>Polyneoptera</taxon>
        <taxon>Dictyoptera</taxon>
        <taxon>Blattodea</taxon>
        <taxon>Blattoidea</taxon>
        <taxon>Termitoidae</taxon>
        <taxon>Termopsidae</taxon>
        <taxon>Zootermopsis</taxon>
    </lineage>
</organism>
<gene>
    <name evidence="2" type="ORF">L798_04999</name>
</gene>
<accession>A0A067RLV7</accession>
<evidence type="ECO:0000313" key="2">
    <source>
        <dbReference type="EMBL" id="KDR20548.1"/>
    </source>
</evidence>
<dbReference type="PANTHER" id="PTHR15663">
    <property type="entry name" value="COMM DOMAIN-CONTAINING PROTEIN 9"/>
    <property type="match status" value="1"/>
</dbReference>